<dbReference type="InterPro" id="IPR050194">
    <property type="entry name" value="Glycosyltransferase_grp1"/>
</dbReference>
<reference evidence="3 4" key="1">
    <citation type="submission" date="2019-05" db="EMBL/GenBank/DDBJ databases">
        <title>Verrucobacter flavum gen. nov., sp. nov. a new member of the family Verrucomicrobiaceae.</title>
        <authorList>
            <person name="Szuroczki S."/>
            <person name="Abbaszade G."/>
            <person name="Szabo A."/>
            <person name="Felfoldi T."/>
            <person name="Schumann P."/>
            <person name="Boka K."/>
            <person name="Keki Z."/>
            <person name="Toumi M."/>
            <person name="Toth E."/>
        </authorList>
    </citation>
    <scope>NUCLEOTIDE SEQUENCE [LARGE SCALE GENOMIC DNA]</scope>
    <source>
        <strain evidence="3 4">MG-N-17</strain>
    </source>
</reference>
<evidence type="ECO:0000313" key="3">
    <source>
        <dbReference type="EMBL" id="TLD70460.1"/>
    </source>
</evidence>
<dbReference type="GO" id="GO:0016757">
    <property type="term" value="F:glycosyltransferase activity"/>
    <property type="evidence" value="ECO:0007669"/>
    <property type="project" value="InterPro"/>
</dbReference>
<evidence type="ECO:0000259" key="1">
    <source>
        <dbReference type="Pfam" id="PF00534"/>
    </source>
</evidence>
<organism evidence="3 4">
    <name type="scientific">Phragmitibacter flavus</name>
    <dbReference type="NCBI Taxonomy" id="2576071"/>
    <lineage>
        <taxon>Bacteria</taxon>
        <taxon>Pseudomonadati</taxon>
        <taxon>Verrucomicrobiota</taxon>
        <taxon>Verrucomicrobiia</taxon>
        <taxon>Verrucomicrobiales</taxon>
        <taxon>Verrucomicrobiaceae</taxon>
        <taxon>Phragmitibacter</taxon>
    </lineage>
</organism>
<evidence type="ECO:0000313" key="4">
    <source>
        <dbReference type="Proteomes" id="UP000306196"/>
    </source>
</evidence>
<dbReference type="SUPFAM" id="SSF53756">
    <property type="entry name" value="UDP-Glycosyltransferase/glycogen phosphorylase"/>
    <property type="match status" value="1"/>
</dbReference>
<dbReference type="CDD" id="cd03801">
    <property type="entry name" value="GT4_PimA-like"/>
    <property type="match status" value="1"/>
</dbReference>
<dbReference type="Pfam" id="PF00534">
    <property type="entry name" value="Glycos_transf_1"/>
    <property type="match status" value="1"/>
</dbReference>
<feature type="domain" description="Glycosyl transferase family 1" evidence="1">
    <location>
        <begin position="223"/>
        <end position="389"/>
    </location>
</feature>
<proteinExistence type="predicted"/>
<keyword evidence="4" id="KW-1185">Reference proteome</keyword>
<dbReference type="EMBL" id="VAUV01000008">
    <property type="protein sequence ID" value="TLD70460.1"/>
    <property type="molecule type" value="Genomic_DNA"/>
</dbReference>
<dbReference type="InterPro" id="IPR028098">
    <property type="entry name" value="Glyco_trans_4-like_N"/>
</dbReference>
<dbReference type="Proteomes" id="UP000306196">
    <property type="component" value="Unassembled WGS sequence"/>
</dbReference>
<accession>A0A5R8KDT4</accession>
<name>A0A5R8KDT4_9BACT</name>
<gene>
    <name evidence="3" type="ORF">FEM03_12080</name>
</gene>
<dbReference type="Pfam" id="PF13439">
    <property type="entry name" value="Glyco_transf_4"/>
    <property type="match status" value="1"/>
</dbReference>
<dbReference type="AlphaFoldDB" id="A0A5R8KDT4"/>
<comment type="caution">
    <text evidence="3">The sequence shown here is derived from an EMBL/GenBank/DDBJ whole genome shotgun (WGS) entry which is preliminary data.</text>
</comment>
<evidence type="ECO:0000259" key="2">
    <source>
        <dbReference type="Pfam" id="PF13439"/>
    </source>
</evidence>
<dbReference type="PANTHER" id="PTHR45947">
    <property type="entry name" value="SULFOQUINOVOSYL TRANSFERASE SQD2"/>
    <property type="match status" value="1"/>
</dbReference>
<dbReference type="OrthoDB" id="9815550at2"/>
<keyword evidence="3" id="KW-0808">Transferase</keyword>
<dbReference type="InterPro" id="IPR001296">
    <property type="entry name" value="Glyco_trans_1"/>
</dbReference>
<dbReference type="PANTHER" id="PTHR45947:SF14">
    <property type="entry name" value="SLL1723 PROTEIN"/>
    <property type="match status" value="1"/>
</dbReference>
<feature type="domain" description="Glycosyltransferase subfamily 4-like N-terminal" evidence="2">
    <location>
        <begin position="41"/>
        <end position="217"/>
    </location>
</feature>
<sequence length="640" mass="71173">MACNPRGCCEMLGFSMPARIAYLYSRYPVVSQTFCDSEMLALEALGFELEVVSLNPPPDSFRHERLDRLQAEIHYPAPDAVLNAQAATTEFEAALGPLIREHDEKYGKGFKAEIRARNAWHAAKRLRKLGIGHVHVHFANRATHSALFLKRLGFTFSFTAHAQDFMVDLGSDDLLREMVDEAAFVVTVSDFSRQLLLSMCPGHDAKTVRIYNGIELNDFPYANARDEGALRVVSVGRLIEFKGFQHLIGAVRLLKDQGVNIQARIVGEGPLRASLEALIASQEVASQVTLLGPLSQENIKRELAAAHVFVHPGIVDQKGASDILPTVITEAMACCLPVVSTTVAGIPEMVVHGETGLLTEPGDERQLADALIQMMRHPSQRREMGRAGRCRAETRFMLDGGDGGGTARQIAQLFERTMEGREEAPRVMAPVAYFIEAGDLYEVGDLPVDERLRCIAAGVEKKSALPAHDMEYVPDAVVLESLWLRYSYWRQQVEKLRSQFGDAITGENFYRDVRRAFWLAENLPKRGVKHLHAFRSNALVTVWLWNKITGLSISAAIEENPTLSRSLLQKLLAEIELTSIADPKLADASGADALQLLHPPDHRTIQMGPIKLKKRVVVAKVDRKPVEKAWLERILQHLHA</sequence>
<protein>
    <submittedName>
        <fullName evidence="3">Glycosyltransferase family 4 protein</fullName>
    </submittedName>
</protein>
<dbReference type="Gene3D" id="3.40.50.2000">
    <property type="entry name" value="Glycogen Phosphorylase B"/>
    <property type="match status" value="2"/>
</dbReference>